<protein>
    <submittedName>
        <fullName evidence="2">FkbM family methyltransferase</fullName>
    </submittedName>
</protein>
<dbReference type="GO" id="GO:0008171">
    <property type="term" value="F:O-methyltransferase activity"/>
    <property type="evidence" value="ECO:0007669"/>
    <property type="project" value="TreeGrafter"/>
</dbReference>
<dbReference type="SUPFAM" id="SSF53335">
    <property type="entry name" value="S-adenosyl-L-methionine-dependent methyltransferases"/>
    <property type="match status" value="1"/>
</dbReference>
<dbReference type="AlphaFoldDB" id="A0A117P7S2"/>
<dbReference type="STRING" id="146536.AQI70_17010"/>
<feature type="domain" description="Methyltransferase FkbM" evidence="1">
    <location>
        <begin position="34"/>
        <end position="194"/>
    </location>
</feature>
<dbReference type="Proteomes" id="UP000054024">
    <property type="component" value="Unassembled WGS sequence"/>
</dbReference>
<accession>A0A117P7S2</accession>
<keyword evidence="2" id="KW-0489">Methyltransferase</keyword>
<dbReference type="NCBIfam" id="TIGR01444">
    <property type="entry name" value="fkbM_fam"/>
    <property type="match status" value="1"/>
</dbReference>
<evidence type="ECO:0000313" key="3">
    <source>
        <dbReference type="Proteomes" id="UP000054024"/>
    </source>
</evidence>
<dbReference type="Pfam" id="PF05050">
    <property type="entry name" value="Methyltransf_21"/>
    <property type="match status" value="1"/>
</dbReference>
<dbReference type="OrthoDB" id="5679686at2"/>
<dbReference type="PANTHER" id="PTHR36973">
    <property type="entry name" value="SLL1456 PROTEIN-RELATED"/>
    <property type="match status" value="1"/>
</dbReference>
<organism evidence="2 3">
    <name type="scientific">Streptomyces curacoi</name>
    <dbReference type="NCBI Taxonomy" id="146536"/>
    <lineage>
        <taxon>Bacteria</taxon>
        <taxon>Bacillati</taxon>
        <taxon>Actinomycetota</taxon>
        <taxon>Actinomycetes</taxon>
        <taxon>Kitasatosporales</taxon>
        <taxon>Streptomycetaceae</taxon>
        <taxon>Streptomyces</taxon>
    </lineage>
</organism>
<dbReference type="InterPro" id="IPR053188">
    <property type="entry name" value="FkbM_Methyltransferase"/>
</dbReference>
<comment type="caution">
    <text evidence="2">The sequence shown here is derived from an EMBL/GenBank/DDBJ whole genome shotgun (WGS) entry which is preliminary data.</text>
</comment>
<sequence>MATEMPVPQLNDWYDQLTVEIIERVCAPDSGCLDIGAGGGEILTHMRRAAPRGRHFAVEPLPQYAEQLRRDFPEVTVWQAAAAATPGRDSFVHVVSNPGYSGLRRRPYDRADETLEEIAVDTVRLDDVVPEEARVDLVKVDVEGGEVGALRGAAELLRRQSPVVVFEHGGDHAMRDYGTTSDDLWALLVDDLGYTLYTLPGWLAAEPGLDRAAFAAELRAQWYFVADRGPLSARSPRGEVHSS</sequence>
<dbReference type="Gene3D" id="3.40.50.150">
    <property type="entry name" value="Vaccinia Virus protein VP39"/>
    <property type="match status" value="1"/>
</dbReference>
<dbReference type="InterPro" id="IPR006342">
    <property type="entry name" value="FkbM_mtfrase"/>
</dbReference>
<evidence type="ECO:0000259" key="1">
    <source>
        <dbReference type="Pfam" id="PF05050"/>
    </source>
</evidence>
<proteinExistence type="predicted"/>
<dbReference type="InterPro" id="IPR029063">
    <property type="entry name" value="SAM-dependent_MTases_sf"/>
</dbReference>
<dbReference type="GO" id="GO:0032259">
    <property type="term" value="P:methylation"/>
    <property type="evidence" value="ECO:0007669"/>
    <property type="project" value="UniProtKB-KW"/>
</dbReference>
<dbReference type="PANTHER" id="PTHR36973:SF4">
    <property type="entry name" value="NODULATION PROTEIN"/>
    <property type="match status" value="1"/>
</dbReference>
<keyword evidence="3" id="KW-1185">Reference proteome</keyword>
<gene>
    <name evidence="2" type="ORF">AQI70_17010</name>
</gene>
<evidence type="ECO:0000313" key="2">
    <source>
        <dbReference type="EMBL" id="KUM74549.1"/>
    </source>
</evidence>
<dbReference type="EMBL" id="LMWJ01000013">
    <property type="protein sequence ID" value="KUM74549.1"/>
    <property type="molecule type" value="Genomic_DNA"/>
</dbReference>
<reference evidence="2 3" key="1">
    <citation type="submission" date="2015-10" db="EMBL/GenBank/DDBJ databases">
        <title>Draft genome sequence of Streptomyces curacoi DSM 40107, type strain for the species Streptomyces curacoi.</title>
        <authorList>
            <person name="Ruckert C."/>
            <person name="Winkler A."/>
            <person name="Kalinowski J."/>
            <person name="Kampfer P."/>
            <person name="Glaeser S."/>
        </authorList>
    </citation>
    <scope>NUCLEOTIDE SEQUENCE [LARGE SCALE GENOMIC DNA]</scope>
    <source>
        <strain evidence="2 3">DSM 40107</strain>
    </source>
</reference>
<name>A0A117P7S2_9ACTN</name>
<keyword evidence="2" id="KW-0808">Transferase</keyword>